<evidence type="ECO:0000313" key="2">
    <source>
        <dbReference type="EMBL" id="SAL00526.1"/>
    </source>
</evidence>
<gene>
    <name evidence="2" type="ORF">AWB80_07895</name>
</gene>
<dbReference type="EMBL" id="FCOE02000059">
    <property type="protein sequence ID" value="SAL00526.1"/>
    <property type="molecule type" value="Genomic_DNA"/>
</dbReference>
<dbReference type="Pfam" id="PF13643">
    <property type="entry name" value="DUF4145"/>
    <property type="match status" value="1"/>
</dbReference>
<evidence type="ECO:0000313" key="3">
    <source>
        <dbReference type="Proteomes" id="UP000054911"/>
    </source>
</evidence>
<name>A0A158E262_9BURK</name>
<accession>A0A158E262</accession>
<evidence type="ECO:0000259" key="1">
    <source>
        <dbReference type="Pfam" id="PF13643"/>
    </source>
</evidence>
<feature type="domain" description="DUF4145" evidence="1">
    <location>
        <begin position="91"/>
        <end position="168"/>
    </location>
</feature>
<reference evidence="2" key="1">
    <citation type="submission" date="2016-01" db="EMBL/GenBank/DDBJ databases">
        <authorList>
            <person name="Peeters C."/>
        </authorList>
    </citation>
    <scope>NUCLEOTIDE SEQUENCE [LARGE SCALE GENOMIC DNA]</scope>
    <source>
        <strain evidence="2">LMG 29323</strain>
    </source>
</reference>
<proteinExistence type="predicted"/>
<protein>
    <recommendedName>
        <fullName evidence="1">DUF4145 domain-containing protein</fullName>
    </recommendedName>
</protein>
<organism evidence="2 3">
    <name type="scientific">Caballeronia pedi</name>
    <dbReference type="NCBI Taxonomy" id="1777141"/>
    <lineage>
        <taxon>Bacteria</taxon>
        <taxon>Pseudomonadati</taxon>
        <taxon>Pseudomonadota</taxon>
        <taxon>Betaproteobacteria</taxon>
        <taxon>Burkholderiales</taxon>
        <taxon>Burkholderiaceae</taxon>
        <taxon>Caballeronia</taxon>
    </lineage>
</organism>
<comment type="caution">
    <text evidence="2">The sequence shown here is derived from an EMBL/GenBank/DDBJ whole genome shotgun (WGS) entry which is preliminary data.</text>
</comment>
<dbReference type="AlphaFoldDB" id="A0A158E262"/>
<dbReference type="Proteomes" id="UP000054911">
    <property type="component" value="Unassembled WGS sequence"/>
</dbReference>
<dbReference type="InterPro" id="IPR025285">
    <property type="entry name" value="DUF4145"/>
</dbReference>
<keyword evidence="3" id="KW-1185">Reference proteome</keyword>
<sequence>MKCPHCAVEVHESFAEGPITTPGKGVAPIGRFFWHTQSMECPACNQAIIYLRGTDKNGYTEHAPRLVFPKATPRQAASPEVPSSIAQDYHEACAVLVDSAKASAALSRRCLQSILRENGFAHKDLAPAIQALLESKQLPLAIADNVDAIRNIGNFAAHPMKDTNTGEILPVEPQEAEWNLDVLEELFDFFYVQPEKARQKRAALNEKLQAAGKPPMK</sequence>